<gene>
    <name evidence="2" type="ORF">CCAM_LOCUS195</name>
</gene>
<evidence type="ECO:0000313" key="3">
    <source>
        <dbReference type="Proteomes" id="UP000595140"/>
    </source>
</evidence>
<proteinExistence type="predicted"/>
<dbReference type="EMBL" id="OOIL02000001">
    <property type="protein sequence ID" value="VFQ58419.1"/>
    <property type="molecule type" value="Genomic_DNA"/>
</dbReference>
<evidence type="ECO:0000256" key="1">
    <source>
        <dbReference type="SAM" id="MobiDB-lite"/>
    </source>
</evidence>
<dbReference type="AlphaFoldDB" id="A0A484K6N9"/>
<keyword evidence="3" id="KW-1185">Reference proteome</keyword>
<reference evidence="2 3" key="1">
    <citation type="submission" date="2018-04" db="EMBL/GenBank/DDBJ databases">
        <authorList>
            <person name="Vogel A."/>
        </authorList>
    </citation>
    <scope>NUCLEOTIDE SEQUENCE [LARGE SCALE GENOMIC DNA]</scope>
</reference>
<name>A0A484K6N9_9ASTE</name>
<dbReference type="Proteomes" id="UP000595140">
    <property type="component" value="Unassembled WGS sequence"/>
</dbReference>
<feature type="region of interest" description="Disordered" evidence="1">
    <location>
        <begin position="52"/>
        <end position="86"/>
    </location>
</feature>
<organism evidence="2 3">
    <name type="scientific">Cuscuta campestris</name>
    <dbReference type="NCBI Taxonomy" id="132261"/>
    <lineage>
        <taxon>Eukaryota</taxon>
        <taxon>Viridiplantae</taxon>
        <taxon>Streptophyta</taxon>
        <taxon>Embryophyta</taxon>
        <taxon>Tracheophyta</taxon>
        <taxon>Spermatophyta</taxon>
        <taxon>Magnoliopsida</taxon>
        <taxon>eudicotyledons</taxon>
        <taxon>Gunneridae</taxon>
        <taxon>Pentapetalae</taxon>
        <taxon>asterids</taxon>
        <taxon>lamiids</taxon>
        <taxon>Solanales</taxon>
        <taxon>Convolvulaceae</taxon>
        <taxon>Cuscuteae</taxon>
        <taxon>Cuscuta</taxon>
        <taxon>Cuscuta subgen. Grammica</taxon>
        <taxon>Cuscuta sect. Cleistogrammica</taxon>
    </lineage>
</organism>
<feature type="compositionally biased region" description="Low complexity" evidence="1">
    <location>
        <begin position="68"/>
        <end position="79"/>
    </location>
</feature>
<accession>A0A484K6N9</accession>
<feature type="compositionally biased region" description="Acidic residues" evidence="1">
    <location>
        <begin position="54"/>
        <end position="67"/>
    </location>
</feature>
<sequence length="104" mass="11285">MEGSKPVLLPLSDRTARSYSFQDRNKESITLFHTATDASSEVSQSDIAEAWISSDDDDVREGDDEYEASPSSSGSGSFDGIEESAPVARQCVLTRRMRSLSSSS</sequence>
<protein>
    <submittedName>
        <fullName evidence="2">Uncharacterized protein</fullName>
    </submittedName>
</protein>
<evidence type="ECO:0000313" key="2">
    <source>
        <dbReference type="EMBL" id="VFQ58419.1"/>
    </source>
</evidence>